<evidence type="ECO:0000256" key="4">
    <source>
        <dbReference type="PIRSR" id="PIRSR601461-2"/>
    </source>
</evidence>
<dbReference type="EMBL" id="JARJCW010000013">
    <property type="protein sequence ID" value="KAJ7217682.1"/>
    <property type="molecule type" value="Genomic_DNA"/>
</dbReference>
<dbReference type="PROSITE" id="PS51767">
    <property type="entry name" value="PEPTIDASE_A1"/>
    <property type="match status" value="1"/>
</dbReference>
<dbReference type="GO" id="GO:0006508">
    <property type="term" value="P:proteolysis"/>
    <property type="evidence" value="ECO:0007669"/>
    <property type="project" value="UniProtKB-KW"/>
</dbReference>
<dbReference type="Proteomes" id="UP001219525">
    <property type="component" value="Unassembled WGS sequence"/>
</dbReference>
<dbReference type="PANTHER" id="PTHR47966:SF47">
    <property type="entry name" value="ENDOPEPTIDASE, PUTATIVE (AFU_ORTHOLOGUE AFUA_3G01220)-RELATED"/>
    <property type="match status" value="1"/>
</dbReference>
<evidence type="ECO:0000259" key="7">
    <source>
        <dbReference type="PROSITE" id="PS51767"/>
    </source>
</evidence>
<gene>
    <name evidence="8" type="ORF">GGX14DRAFT_33331</name>
</gene>
<name>A0AAD6VNL4_9AGAR</name>
<keyword evidence="5" id="KW-0645">Protease</keyword>
<proteinExistence type="inferred from homology"/>
<feature type="active site" evidence="3">
    <location>
        <position position="353"/>
    </location>
</feature>
<dbReference type="InterPro" id="IPR034164">
    <property type="entry name" value="Pepsin-like_dom"/>
</dbReference>
<accession>A0AAD6VNL4</accession>
<feature type="disulfide bond" evidence="4">
    <location>
        <begin position="390"/>
        <end position="427"/>
    </location>
</feature>
<dbReference type="AlphaFoldDB" id="A0AAD6VNL4"/>
<dbReference type="InterPro" id="IPR021109">
    <property type="entry name" value="Peptidase_aspartic_dom_sf"/>
</dbReference>
<feature type="active site" evidence="3">
    <location>
        <position position="119"/>
    </location>
</feature>
<dbReference type="GO" id="GO:0004190">
    <property type="term" value="F:aspartic-type endopeptidase activity"/>
    <property type="evidence" value="ECO:0007669"/>
    <property type="project" value="UniProtKB-KW"/>
</dbReference>
<evidence type="ECO:0000256" key="1">
    <source>
        <dbReference type="ARBA" id="ARBA00007447"/>
    </source>
</evidence>
<dbReference type="GO" id="GO:0000324">
    <property type="term" value="C:fungal-type vacuole"/>
    <property type="evidence" value="ECO:0007669"/>
    <property type="project" value="TreeGrafter"/>
</dbReference>
<feature type="chain" id="PRO_5041957410" evidence="6">
    <location>
        <begin position="23"/>
        <end position="472"/>
    </location>
</feature>
<evidence type="ECO:0000256" key="3">
    <source>
        <dbReference type="PIRSR" id="PIRSR601461-1"/>
    </source>
</evidence>
<evidence type="ECO:0000256" key="6">
    <source>
        <dbReference type="SAM" id="SignalP"/>
    </source>
</evidence>
<keyword evidence="4" id="KW-1015">Disulfide bond</keyword>
<sequence length="472" mass="50794">MFKLFSVHSILISLSLFTLSQAQSTPIYKIRSISPVSRDNHLQSAQLRSAAIPEAQFSLPISGRSKRRGVKTHLLEVLRHAITGERKGGSTTALAASNFDTEYLVNITIGGSQFSMVMDTGSSDLWVPTTNFTCVNLTSQVVSQEECLFGPLFNPSSSKSFQSVPDVNFKILYGGGEFVTGTAGKDTVTIAGMTVPGQEFGVVDRATWFGDGINSGTFGLAYPLLTSVYPGTDSSNDFFPSAAAYTPFPFTAVKKGILKAPFFSIALNRGTFQQETQDAFDPNFGFLSFGGMPPVPVTKISTVAPIQGYDITTFTPSNTTNATSLFYTVDIQEFAFAGSNLTNSTFNNNVMFDTGATLSFLPTFIADAFAAAVNPPGQFDPNQGAYVTSCDAVVPEFYVRIHDTTFTVDPRDNILPLGTDEDGNEVCMLGTSDGGSGINGGLFILGDSFLHNVVTTFDIQENEITITQRQNY</sequence>
<organism evidence="8 9">
    <name type="scientific">Mycena pura</name>
    <dbReference type="NCBI Taxonomy" id="153505"/>
    <lineage>
        <taxon>Eukaryota</taxon>
        <taxon>Fungi</taxon>
        <taxon>Dikarya</taxon>
        <taxon>Basidiomycota</taxon>
        <taxon>Agaricomycotina</taxon>
        <taxon>Agaricomycetes</taxon>
        <taxon>Agaricomycetidae</taxon>
        <taxon>Agaricales</taxon>
        <taxon>Marasmiineae</taxon>
        <taxon>Mycenaceae</taxon>
        <taxon>Mycena</taxon>
    </lineage>
</organism>
<dbReference type="InterPro" id="IPR001969">
    <property type="entry name" value="Aspartic_peptidase_AS"/>
</dbReference>
<dbReference type="PANTHER" id="PTHR47966">
    <property type="entry name" value="BETA-SITE APP-CLEAVING ENZYME, ISOFORM A-RELATED"/>
    <property type="match status" value="1"/>
</dbReference>
<comment type="caution">
    <text evidence="8">The sequence shown here is derived from an EMBL/GenBank/DDBJ whole genome shotgun (WGS) entry which is preliminary data.</text>
</comment>
<dbReference type="Gene3D" id="2.40.70.10">
    <property type="entry name" value="Acid Proteases"/>
    <property type="match status" value="2"/>
</dbReference>
<comment type="similarity">
    <text evidence="1 5">Belongs to the peptidase A1 family.</text>
</comment>
<evidence type="ECO:0000313" key="8">
    <source>
        <dbReference type="EMBL" id="KAJ7217682.1"/>
    </source>
</evidence>
<keyword evidence="6" id="KW-0732">Signal</keyword>
<dbReference type="SUPFAM" id="SSF50630">
    <property type="entry name" value="Acid proteases"/>
    <property type="match status" value="1"/>
</dbReference>
<reference evidence="8" key="1">
    <citation type="submission" date="2023-03" db="EMBL/GenBank/DDBJ databases">
        <title>Massive genome expansion in bonnet fungi (Mycena s.s.) driven by repeated elements and novel gene families across ecological guilds.</title>
        <authorList>
            <consortium name="Lawrence Berkeley National Laboratory"/>
            <person name="Harder C.B."/>
            <person name="Miyauchi S."/>
            <person name="Viragh M."/>
            <person name="Kuo A."/>
            <person name="Thoen E."/>
            <person name="Andreopoulos B."/>
            <person name="Lu D."/>
            <person name="Skrede I."/>
            <person name="Drula E."/>
            <person name="Henrissat B."/>
            <person name="Morin E."/>
            <person name="Kohler A."/>
            <person name="Barry K."/>
            <person name="LaButti K."/>
            <person name="Morin E."/>
            <person name="Salamov A."/>
            <person name="Lipzen A."/>
            <person name="Mereny Z."/>
            <person name="Hegedus B."/>
            <person name="Baldrian P."/>
            <person name="Stursova M."/>
            <person name="Weitz H."/>
            <person name="Taylor A."/>
            <person name="Grigoriev I.V."/>
            <person name="Nagy L.G."/>
            <person name="Martin F."/>
            <person name="Kauserud H."/>
        </authorList>
    </citation>
    <scope>NUCLEOTIDE SEQUENCE</scope>
    <source>
        <strain evidence="8">9144</strain>
    </source>
</reference>
<evidence type="ECO:0000256" key="2">
    <source>
        <dbReference type="ARBA" id="ARBA00022750"/>
    </source>
</evidence>
<feature type="domain" description="Peptidase A1" evidence="7">
    <location>
        <begin position="103"/>
        <end position="467"/>
    </location>
</feature>
<keyword evidence="2 5" id="KW-0064">Aspartyl protease</keyword>
<dbReference type="PRINTS" id="PR00792">
    <property type="entry name" value="PEPSIN"/>
</dbReference>
<dbReference type="CDD" id="cd05471">
    <property type="entry name" value="pepsin_like"/>
    <property type="match status" value="1"/>
</dbReference>
<dbReference type="PROSITE" id="PS00141">
    <property type="entry name" value="ASP_PROTEASE"/>
    <property type="match status" value="1"/>
</dbReference>
<keyword evidence="5" id="KW-0378">Hydrolase</keyword>
<keyword evidence="9" id="KW-1185">Reference proteome</keyword>
<evidence type="ECO:0000313" key="9">
    <source>
        <dbReference type="Proteomes" id="UP001219525"/>
    </source>
</evidence>
<evidence type="ECO:0000256" key="5">
    <source>
        <dbReference type="RuleBase" id="RU000454"/>
    </source>
</evidence>
<dbReference type="InterPro" id="IPR001461">
    <property type="entry name" value="Aspartic_peptidase_A1"/>
</dbReference>
<dbReference type="Pfam" id="PF00026">
    <property type="entry name" value="Asp"/>
    <property type="match status" value="1"/>
</dbReference>
<dbReference type="InterPro" id="IPR033121">
    <property type="entry name" value="PEPTIDASE_A1"/>
</dbReference>
<protein>
    <submittedName>
        <fullName evidence="8">Aspartic peptidase domain-containing protein</fullName>
    </submittedName>
</protein>
<feature type="signal peptide" evidence="6">
    <location>
        <begin position="1"/>
        <end position="22"/>
    </location>
</feature>